<evidence type="ECO:0000259" key="15">
    <source>
        <dbReference type="Pfam" id="PF23188"/>
    </source>
</evidence>
<evidence type="ECO:0000313" key="17">
    <source>
        <dbReference type="EnsemblMetazoa" id="XP_019759560.1"/>
    </source>
</evidence>
<evidence type="ECO:0000256" key="10">
    <source>
        <dbReference type="SAM" id="Coils"/>
    </source>
</evidence>
<feature type="transmembrane region" description="Helical" evidence="12">
    <location>
        <begin position="196"/>
        <end position="213"/>
    </location>
</feature>
<dbReference type="Pfam" id="PF24874">
    <property type="entry name" value="Piezo_THU9_anchor"/>
    <property type="match status" value="1"/>
</dbReference>
<dbReference type="Proteomes" id="UP000019118">
    <property type="component" value="Unassembled WGS sequence"/>
</dbReference>
<dbReference type="Pfam" id="PF15917">
    <property type="entry name" value="Piezo_TM25-28"/>
    <property type="match status" value="1"/>
</dbReference>
<keyword evidence="5 12" id="KW-0812">Transmembrane</keyword>
<evidence type="ECO:0000256" key="11">
    <source>
        <dbReference type="SAM" id="MobiDB-lite"/>
    </source>
</evidence>
<feature type="domain" description="Piezo TM25-28" evidence="14">
    <location>
        <begin position="173"/>
        <end position="477"/>
    </location>
</feature>
<name>A0AAR5PET2_DENPD</name>
<accession>A0AAR5PET2</accession>
<keyword evidence="10" id="KW-0175">Coiled coil</keyword>
<dbReference type="PANTHER" id="PTHR47049:SF2">
    <property type="entry name" value="PIEZO-TYPE MECHANOSENSITIVE ION CHANNEL HOMOLOG"/>
    <property type="match status" value="1"/>
</dbReference>
<evidence type="ECO:0000259" key="16">
    <source>
        <dbReference type="Pfam" id="PF24874"/>
    </source>
</evidence>
<feature type="region of interest" description="Disordered" evidence="11">
    <location>
        <begin position="842"/>
        <end position="893"/>
    </location>
</feature>
<feature type="domain" description="Piezo non-specific cation channel cap" evidence="13">
    <location>
        <begin position="1207"/>
        <end position="1508"/>
    </location>
</feature>
<feature type="transmembrane region" description="Helical" evidence="12">
    <location>
        <begin position="976"/>
        <end position="996"/>
    </location>
</feature>
<dbReference type="InterPro" id="IPR056768">
    <property type="entry name" value="THU_Piezo"/>
</dbReference>
<evidence type="ECO:0008006" key="19">
    <source>
        <dbReference type="Google" id="ProtNLM"/>
    </source>
</evidence>
<dbReference type="InterPro" id="IPR031805">
    <property type="entry name" value="Piezo_TM25-28"/>
</dbReference>
<comment type="similarity">
    <text evidence="2">Belongs to the PIEZO (TC 1.A.75) family.</text>
</comment>
<evidence type="ECO:0000256" key="12">
    <source>
        <dbReference type="SAM" id="Phobius"/>
    </source>
</evidence>
<feature type="coiled-coil region" evidence="10">
    <location>
        <begin position="368"/>
        <end position="402"/>
    </location>
</feature>
<evidence type="ECO:0000256" key="4">
    <source>
        <dbReference type="ARBA" id="ARBA00022475"/>
    </source>
</evidence>
<feature type="domain" description="Piezo THU9 and anchor" evidence="16">
    <location>
        <begin position="933"/>
        <end position="1169"/>
    </location>
</feature>
<keyword evidence="6 12" id="KW-1133">Transmembrane helix</keyword>
<feature type="transmembrane region" description="Helical" evidence="12">
    <location>
        <begin position="1071"/>
        <end position="1090"/>
    </location>
</feature>
<keyword evidence="8 12" id="KW-0472">Membrane</keyword>
<evidence type="ECO:0000313" key="18">
    <source>
        <dbReference type="Proteomes" id="UP000019118"/>
    </source>
</evidence>
<feature type="transmembrane region" description="Helical" evidence="12">
    <location>
        <begin position="130"/>
        <end position="147"/>
    </location>
</feature>
<keyword evidence="7" id="KW-0406">Ion transport</keyword>
<dbReference type="EnsemblMetazoa" id="XM_019904001.1">
    <property type="protein sequence ID" value="XP_019759560.1"/>
    <property type="gene ID" value="LOC109537339"/>
</dbReference>
<feature type="transmembrane region" description="Helical" evidence="12">
    <location>
        <begin position="252"/>
        <end position="278"/>
    </location>
</feature>
<evidence type="ECO:0000256" key="8">
    <source>
        <dbReference type="ARBA" id="ARBA00023136"/>
    </source>
</evidence>
<evidence type="ECO:0000256" key="2">
    <source>
        <dbReference type="ARBA" id="ARBA00007821"/>
    </source>
</evidence>
<feature type="transmembrane region" description="Helical" evidence="12">
    <location>
        <begin position="219"/>
        <end position="240"/>
    </location>
</feature>
<feature type="transmembrane region" description="Helical" evidence="12">
    <location>
        <begin position="728"/>
        <end position="748"/>
    </location>
</feature>
<dbReference type="Pfam" id="PF12166">
    <property type="entry name" value="Piezo_cap"/>
    <property type="match status" value="1"/>
</dbReference>
<feature type="transmembrane region" description="Helical" evidence="12">
    <location>
        <begin position="71"/>
        <end position="93"/>
    </location>
</feature>
<dbReference type="PANTHER" id="PTHR47049">
    <property type="entry name" value="PIEZO-TYPE MECHANOSENSITIVE ION CHANNEL HOMOLOG"/>
    <property type="match status" value="1"/>
</dbReference>
<evidence type="ECO:0000256" key="9">
    <source>
        <dbReference type="ARBA" id="ARBA00023303"/>
    </source>
</evidence>
<proteinExistence type="inferred from homology"/>
<comment type="subcellular location">
    <subcellularLocation>
        <location evidence="1">Cell membrane</location>
        <topology evidence="1">Multi-pass membrane protein</topology>
    </subcellularLocation>
</comment>
<dbReference type="InterPro" id="IPR031334">
    <property type="entry name" value="Piezo_cap_dom"/>
</dbReference>
<dbReference type="InterPro" id="IPR027272">
    <property type="entry name" value="Piezo"/>
</dbReference>
<dbReference type="GO" id="GO:0005886">
    <property type="term" value="C:plasma membrane"/>
    <property type="evidence" value="ECO:0007669"/>
    <property type="project" value="UniProtKB-SubCell"/>
</dbReference>
<evidence type="ECO:0000256" key="7">
    <source>
        <dbReference type="ARBA" id="ARBA00023065"/>
    </source>
</evidence>
<evidence type="ECO:0000256" key="3">
    <source>
        <dbReference type="ARBA" id="ARBA00022448"/>
    </source>
</evidence>
<keyword evidence="3" id="KW-0813">Transport</keyword>
<evidence type="ECO:0000256" key="6">
    <source>
        <dbReference type="ARBA" id="ARBA00022989"/>
    </source>
</evidence>
<feature type="transmembrane region" description="Helical" evidence="12">
    <location>
        <begin position="48"/>
        <end position="64"/>
    </location>
</feature>
<evidence type="ECO:0000259" key="13">
    <source>
        <dbReference type="Pfam" id="PF12166"/>
    </source>
</evidence>
<feature type="transmembrane region" description="Helical" evidence="12">
    <location>
        <begin position="21"/>
        <end position="42"/>
    </location>
</feature>
<evidence type="ECO:0000256" key="5">
    <source>
        <dbReference type="ARBA" id="ARBA00022692"/>
    </source>
</evidence>
<reference evidence="17" key="2">
    <citation type="submission" date="2024-08" db="UniProtKB">
        <authorList>
            <consortium name="EnsemblMetazoa"/>
        </authorList>
    </citation>
    <scope>IDENTIFICATION</scope>
</reference>
<feature type="compositionally biased region" description="Basic and acidic residues" evidence="11">
    <location>
        <begin position="516"/>
        <end position="529"/>
    </location>
</feature>
<protein>
    <recommendedName>
        <fullName evidence="19">Piezo-type mechanosensitive ion channel component</fullName>
    </recommendedName>
</protein>
<keyword evidence="9" id="KW-0407">Ion channel</keyword>
<feature type="region of interest" description="Disordered" evidence="11">
    <location>
        <begin position="476"/>
        <end position="532"/>
    </location>
</feature>
<dbReference type="InterPro" id="IPR056770">
    <property type="entry name" value="Piezo_THU9_anchor"/>
</dbReference>
<evidence type="ECO:0000256" key="1">
    <source>
        <dbReference type="ARBA" id="ARBA00004651"/>
    </source>
</evidence>
<keyword evidence="4" id="KW-1003">Cell membrane</keyword>
<reference evidence="18" key="1">
    <citation type="journal article" date="2013" name="Genome Biol.">
        <title>Draft genome of the mountain pine beetle, Dendroctonus ponderosae Hopkins, a major forest pest.</title>
        <authorList>
            <person name="Keeling C.I."/>
            <person name="Yuen M.M."/>
            <person name="Liao N.Y."/>
            <person name="Docking T.R."/>
            <person name="Chan S.K."/>
            <person name="Taylor G.A."/>
            <person name="Palmquist D.L."/>
            <person name="Jackman S.D."/>
            <person name="Nguyen A."/>
            <person name="Li M."/>
            <person name="Henderson H."/>
            <person name="Janes J.K."/>
            <person name="Zhao Y."/>
            <person name="Pandoh P."/>
            <person name="Moore R."/>
            <person name="Sperling F.A."/>
            <person name="Huber D.P."/>
            <person name="Birol I."/>
            <person name="Jones S.J."/>
            <person name="Bohlmann J."/>
        </authorList>
    </citation>
    <scope>NUCLEOTIDE SEQUENCE</scope>
</reference>
<sequence length="1521" mass="174747">MFPRITRSDADKSLKNMLKYLANYAYFKFGVEISFLATVAVIAIRMDLYAMFYSIWLVILYSLKRSTLSKVWIFYVLFTAIMLPIQYFMVIGLPPTLCIKYPWNSDPTYIRLQEWAFLMNDKFPPNPKRLIWDFLLLFFLSRQWVVFRIEGRYAGKNYAGGSNESIIHLAEDRNFVNPVPDFITYCRSYLDIAKRCILCSLFYVTLAVVFLAGTNRTNLFSVGYLIGAFLFLWEGSDMYLRPIREIVKKWNWLLGYNVGVILVKAGLQLIGCVFLNAYTGDCHWLMLFGIGCVRKFGNIEDIANLPNTGHCKVPREYLGLFWDAVCFGLLITQKRLFQSYNFFHLINDTKATTILASRGAELIEEMRIKRMDEQVEEEHRILEKIKIKMDRIKANQQKIQDSVLERTAIYRRTPPKTYKQAIRSGDYYMFDELDDDELDLLPEETREDDEQSDMPTMGEFLNAAIKTDMATVLRERRKSMKRRSSVPLARKKSARSTMSAPLPAPTLEEPTSKSVTIKEEPQPSTSKDEELSELAAPRDYNLFQKSVHWIVFIWAFIESGMMSLTRFLNRYSRDYRYVLKTLGKERKMLKESTDYDLGVRLGSNQLWQPAGSFHDLMRQSTRKASVLTVPEIRIMAPSLERGLDSPCYSRKSSSSEKDFGEEMSSDDQPPIIRLLLAIWYVIMSRSEWLCYFAIFLNQAKTATFLSLPLPLMVFFWGSLTIPRPSKTFWVTIIAYTELVVLIKCLFQMDIIPWNEDLYGNNPFFPPNIIGIQRQKNYANWDLALLLAVFFHRMMLKSMGIWKSTSEPTGQIAAMSVAEGEYQLVDGQLVAVGANGSSILVPVSSSSPHDSARGSNSKSSSKRKSVSSDEEGLDGATSPVSGDETEQELTVESVEVDRCDHIPESLKLGAAKYAESVKIFFEHLLDPTARIAADVYTFMFLCDFINFFVLLVGYSSFGSQTSDGGFAAYLEENRVPPMFLFMLILQFTLIIIDRGIYLRRNILGKLIFQFTQIILLHIWFFVLFPVVTEKEFKTVIPPQVYYMVKCIYFLLSAYQIRCGYPSRILGNCLCKAYSMVNMFLFKGFMLVPFLFELRAVMDWMWTETSMGVFDWLKMEDIFSHIFLLKCSRNMEDEYPQPRGTKKGYMVKYLMGGGLLVGIIGIIWFPLVFFSLGRAVGESNPPYDITLELRIGPYDPIYQMSAQSNSLFQFNDIDYQNLLNQFRDNKRAVQIFSNNYDPGDIVAAKFSQDSAKVWSISPPDKEKMKQEVNSTKPIKVRLDYKVSHKTSSSSDSGIISNYVEISLPPGTPERENLYIMLVNGTQARILLENILPKFLKITNLGTSQPYQGILASESEESDPHNPIFRNLTLTLNVSKQANDEWWTLKEDCSDATYKRYLQDLAYEGCDDSLVIYALSDKIFPSTLNVITGSGIAGLYTTLVLVASRILRGIFAEQVAKIMFEDLPNVDRILQLTLDVYLVREAREFALEEDLFAKLIFLFRSPETMIKWTRPKEELDDDEDPEDN</sequence>
<keyword evidence="18" id="KW-1185">Reference proteome</keyword>
<feature type="transmembrane region" description="Helical" evidence="12">
    <location>
        <begin position="934"/>
        <end position="956"/>
    </location>
</feature>
<evidence type="ECO:0000259" key="14">
    <source>
        <dbReference type="Pfam" id="PF15917"/>
    </source>
</evidence>
<feature type="transmembrane region" description="Helical" evidence="12">
    <location>
        <begin position="1147"/>
        <end position="1170"/>
    </location>
</feature>
<feature type="compositionally biased region" description="Basic residues" evidence="11">
    <location>
        <begin position="476"/>
        <end position="494"/>
    </location>
</feature>
<feature type="transmembrane region" description="Helical" evidence="12">
    <location>
        <begin position="1005"/>
        <end position="1027"/>
    </location>
</feature>
<feature type="region of interest" description="Disordered" evidence="11">
    <location>
        <begin position="644"/>
        <end position="666"/>
    </location>
</feature>
<feature type="domain" description="Piezo transmembrane helical unit" evidence="15">
    <location>
        <begin position="683"/>
        <end position="802"/>
    </location>
</feature>
<dbReference type="GO" id="GO:0008381">
    <property type="term" value="F:mechanosensitive monoatomic ion channel activity"/>
    <property type="evidence" value="ECO:0007669"/>
    <property type="project" value="InterPro"/>
</dbReference>
<organism evidence="17 18">
    <name type="scientific">Dendroctonus ponderosae</name>
    <name type="common">Mountain pine beetle</name>
    <dbReference type="NCBI Taxonomy" id="77166"/>
    <lineage>
        <taxon>Eukaryota</taxon>
        <taxon>Metazoa</taxon>
        <taxon>Ecdysozoa</taxon>
        <taxon>Arthropoda</taxon>
        <taxon>Hexapoda</taxon>
        <taxon>Insecta</taxon>
        <taxon>Pterygota</taxon>
        <taxon>Neoptera</taxon>
        <taxon>Endopterygota</taxon>
        <taxon>Coleoptera</taxon>
        <taxon>Polyphaga</taxon>
        <taxon>Cucujiformia</taxon>
        <taxon>Curculionidae</taxon>
        <taxon>Scolytinae</taxon>
        <taxon>Dendroctonus</taxon>
    </lineage>
</organism>
<feature type="transmembrane region" description="Helical" evidence="12">
    <location>
        <begin position="547"/>
        <end position="568"/>
    </location>
</feature>
<dbReference type="Pfam" id="PF23188">
    <property type="entry name" value="THU_Piezo1"/>
    <property type="match status" value="1"/>
</dbReference>